<keyword evidence="2" id="KW-1185">Reference proteome</keyword>
<dbReference type="EMBL" id="OOIL02002582">
    <property type="protein sequence ID" value="VFQ83514.1"/>
    <property type="molecule type" value="Genomic_DNA"/>
</dbReference>
<gene>
    <name evidence="1" type="ORF">CCAM_LOCUS25290</name>
</gene>
<protein>
    <submittedName>
        <fullName evidence="1">Uncharacterized protein</fullName>
    </submittedName>
</protein>
<sequence length="100" mass="11690">MNVNLGMKNVIEIPMKIFYAQKGVNSHKKVHWQVTQCPSQARVEESGYYIMKYMKDIIGTPINTIKDKFKEKDSYTQAELDEVRVEWAEVVDSYIQANEE</sequence>
<accession>A0A484M535</accession>
<proteinExistence type="predicted"/>
<dbReference type="OrthoDB" id="1869436at2759"/>
<evidence type="ECO:0000313" key="1">
    <source>
        <dbReference type="EMBL" id="VFQ83514.1"/>
    </source>
</evidence>
<organism evidence="1 2">
    <name type="scientific">Cuscuta campestris</name>
    <dbReference type="NCBI Taxonomy" id="132261"/>
    <lineage>
        <taxon>Eukaryota</taxon>
        <taxon>Viridiplantae</taxon>
        <taxon>Streptophyta</taxon>
        <taxon>Embryophyta</taxon>
        <taxon>Tracheophyta</taxon>
        <taxon>Spermatophyta</taxon>
        <taxon>Magnoliopsida</taxon>
        <taxon>eudicotyledons</taxon>
        <taxon>Gunneridae</taxon>
        <taxon>Pentapetalae</taxon>
        <taxon>asterids</taxon>
        <taxon>lamiids</taxon>
        <taxon>Solanales</taxon>
        <taxon>Convolvulaceae</taxon>
        <taxon>Cuscuteae</taxon>
        <taxon>Cuscuta</taxon>
        <taxon>Cuscuta subgen. Grammica</taxon>
        <taxon>Cuscuta sect. Cleistogrammica</taxon>
    </lineage>
</organism>
<dbReference type="AlphaFoldDB" id="A0A484M535"/>
<evidence type="ECO:0000313" key="2">
    <source>
        <dbReference type="Proteomes" id="UP000595140"/>
    </source>
</evidence>
<name>A0A484M535_9ASTE</name>
<dbReference type="Proteomes" id="UP000595140">
    <property type="component" value="Unassembled WGS sequence"/>
</dbReference>
<reference evidence="1 2" key="1">
    <citation type="submission" date="2018-04" db="EMBL/GenBank/DDBJ databases">
        <authorList>
            <person name="Vogel A."/>
        </authorList>
    </citation>
    <scope>NUCLEOTIDE SEQUENCE [LARGE SCALE GENOMIC DNA]</scope>
</reference>